<dbReference type="InterPro" id="IPR008259">
    <property type="entry name" value="FMN_hydac_DH_AS"/>
</dbReference>
<dbReference type="FunFam" id="3.20.20.70:FF:000029">
    <property type="entry name" value="L-lactate dehydrogenase"/>
    <property type="match status" value="1"/>
</dbReference>
<dbReference type="InterPro" id="IPR037396">
    <property type="entry name" value="FMN_HAD"/>
</dbReference>
<dbReference type="InterPro" id="IPR012133">
    <property type="entry name" value="Alpha-hydoxy_acid_DH_FMN"/>
</dbReference>
<dbReference type="NCBIfam" id="NF008398">
    <property type="entry name" value="PRK11197.1"/>
    <property type="match status" value="1"/>
</dbReference>
<dbReference type="PANTHER" id="PTHR10578:SF85">
    <property type="entry name" value="L-LACTATE DEHYDROGENASE"/>
    <property type="match status" value="1"/>
</dbReference>
<evidence type="ECO:0000256" key="7">
    <source>
        <dbReference type="PIRSR" id="PIRSR000138-2"/>
    </source>
</evidence>
<dbReference type="SUPFAM" id="SSF51395">
    <property type="entry name" value="FMN-linked oxidoreductases"/>
    <property type="match status" value="1"/>
</dbReference>
<dbReference type="InterPro" id="IPR013785">
    <property type="entry name" value="Aldolase_TIM"/>
</dbReference>
<dbReference type="PROSITE" id="PS00557">
    <property type="entry name" value="FMN_HYDROXY_ACID_DH_1"/>
    <property type="match status" value="1"/>
</dbReference>
<evidence type="ECO:0000313" key="9">
    <source>
        <dbReference type="EMBL" id="ACE83061.1"/>
    </source>
</evidence>
<evidence type="ECO:0000256" key="6">
    <source>
        <dbReference type="PIRSR" id="PIRSR000138-1"/>
    </source>
</evidence>
<dbReference type="GO" id="GO:0004460">
    <property type="term" value="F:L-lactate dehydrogenase (cytochrome) activity"/>
    <property type="evidence" value="ECO:0007669"/>
    <property type="project" value="UniProtKB-EC"/>
</dbReference>
<dbReference type="AlphaFoldDB" id="B3PBR7"/>
<evidence type="ECO:0000256" key="4">
    <source>
        <dbReference type="ARBA" id="ARBA00023002"/>
    </source>
</evidence>
<comment type="cofactor">
    <cofactor evidence="1">
        <name>FMN</name>
        <dbReference type="ChEBI" id="CHEBI:58210"/>
    </cofactor>
</comment>
<feature type="active site" description="Proton acceptor" evidence="6">
    <location>
        <position position="284"/>
    </location>
</feature>
<proteinExistence type="inferred from homology"/>
<dbReference type="GO" id="GO:0010181">
    <property type="term" value="F:FMN binding"/>
    <property type="evidence" value="ECO:0007669"/>
    <property type="project" value="InterPro"/>
</dbReference>
<evidence type="ECO:0000256" key="2">
    <source>
        <dbReference type="ARBA" id="ARBA00022630"/>
    </source>
</evidence>
<feature type="binding site" evidence="7">
    <location>
        <begin position="315"/>
        <end position="319"/>
    </location>
    <ligand>
        <name>FMN</name>
        <dbReference type="ChEBI" id="CHEBI:58210"/>
    </ligand>
</feature>
<dbReference type="HOGENOM" id="CLU_020639_0_0_6"/>
<feature type="domain" description="FMN hydroxy acid dehydrogenase" evidence="8">
    <location>
        <begin position="4"/>
        <end position="386"/>
    </location>
</feature>
<dbReference type="PIRSF" id="PIRSF000138">
    <property type="entry name" value="Al-hdrx_acd_dh"/>
    <property type="match status" value="1"/>
</dbReference>
<dbReference type="EMBL" id="CP000934">
    <property type="protein sequence ID" value="ACE83061.1"/>
    <property type="molecule type" value="Genomic_DNA"/>
</dbReference>
<comment type="similarity">
    <text evidence="5">Belongs to the FMN-dependent alpha-hydroxy acid dehydrogenase family.</text>
</comment>
<keyword evidence="2 7" id="KW-0285">Flavoprotein</keyword>
<feature type="binding site" evidence="7">
    <location>
        <position position="284"/>
    </location>
    <ligand>
        <name>glyoxylate</name>
        <dbReference type="ChEBI" id="CHEBI:36655"/>
    </ligand>
</feature>
<name>B3PBR7_CELJU</name>
<accession>B3PBR7</accession>
<keyword evidence="10" id="KW-1185">Reference proteome</keyword>
<evidence type="ECO:0000313" key="10">
    <source>
        <dbReference type="Proteomes" id="UP000001036"/>
    </source>
</evidence>
<dbReference type="InterPro" id="IPR000262">
    <property type="entry name" value="FMN-dep_DH"/>
</dbReference>
<feature type="binding site" evidence="7">
    <location>
        <position position="282"/>
    </location>
    <ligand>
        <name>FMN</name>
        <dbReference type="ChEBI" id="CHEBI:58210"/>
    </ligand>
</feature>
<dbReference type="GO" id="GO:0009060">
    <property type="term" value="P:aerobic respiration"/>
    <property type="evidence" value="ECO:0007669"/>
    <property type="project" value="TreeGrafter"/>
</dbReference>
<organism evidence="9 10">
    <name type="scientific">Cellvibrio japonicus (strain Ueda107)</name>
    <name type="common">Pseudomonas fluorescens subsp. cellulosa</name>
    <dbReference type="NCBI Taxonomy" id="498211"/>
    <lineage>
        <taxon>Bacteria</taxon>
        <taxon>Pseudomonadati</taxon>
        <taxon>Pseudomonadota</taxon>
        <taxon>Gammaproteobacteria</taxon>
        <taxon>Cellvibrionales</taxon>
        <taxon>Cellvibrionaceae</taxon>
        <taxon>Cellvibrio</taxon>
    </lineage>
</organism>
<dbReference type="EC" id="1.1.2.3" evidence="9"/>
<feature type="binding site" evidence="7">
    <location>
        <position position="170"/>
    </location>
    <ligand>
        <name>glyoxylate</name>
        <dbReference type="ChEBI" id="CHEBI:36655"/>
    </ligand>
</feature>
<evidence type="ECO:0000256" key="3">
    <source>
        <dbReference type="ARBA" id="ARBA00022643"/>
    </source>
</evidence>
<dbReference type="PANTHER" id="PTHR10578">
    <property type="entry name" value="S -2-HYDROXY-ACID OXIDASE-RELATED"/>
    <property type="match status" value="1"/>
</dbReference>
<evidence type="ECO:0000256" key="1">
    <source>
        <dbReference type="ARBA" id="ARBA00001917"/>
    </source>
</evidence>
<feature type="binding site" evidence="7">
    <location>
        <position position="133"/>
    </location>
    <ligand>
        <name>FMN</name>
        <dbReference type="ChEBI" id="CHEBI:58210"/>
    </ligand>
</feature>
<dbReference type="eggNOG" id="COG1304">
    <property type="taxonomic scope" value="Bacteria"/>
</dbReference>
<feature type="binding site" evidence="7">
    <location>
        <position position="260"/>
    </location>
    <ligand>
        <name>glyoxylate</name>
        <dbReference type="ChEBI" id="CHEBI:36655"/>
    </ligand>
</feature>
<keyword evidence="3 7" id="KW-0288">FMN</keyword>
<dbReference type="Gene3D" id="3.20.20.70">
    <property type="entry name" value="Aldolase class I"/>
    <property type="match status" value="1"/>
</dbReference>
<feature type="binding site" evidence="7">
    <location>
        <position position="112"/>
    </location>
    <ligand>
        <name>FMN</name>
        <dbReference type="ChEBI" id="CHEBI:58210"/>
    </ligand>
</feature>
<feature type="binding site" evidence="7">
    <location>
        <position position="287"/>
    </location>
    <ligand>
        <name>glyoxylate</name>
        <dbReference type="ChEBI" id="CHEBI:36655"/>
    </ligand>
</feature>
<dbReference type="STRING" id="498211.CJA_1131"/>
<dbReference type="GO" id="GO:0005886">
    <property type="term" value="C:plasma membrane"/>
    <property type="evidence" value="ECO:0007669"/>
    <property type="project" value="TreeGrafter"/>
</dbReference>
<dbReference type="PROSITE" id="PS51349">
    <property type="entry name" value="FMN_HYDROXY_ACID_DH_2"/>
    <property type="match status" value="1"/>
</dbReference>
<protein>
    <submittedName>
        <fullName evidence="9">L-lactate dehydrogenase</fullName>
        <ecNumber evidence="9">1.1.2.3</ecNumber>
    </submittedName>
</protein>
<feature type="binding site" evidence="7">
    <location>
        <position position="30"/>
    </location>
    <ligand>
        <name>glyoxylate</name>
        <dbReference type="ChEBI" id="CHEBI:36655"/>
    </ligand>
</feature>
<feature type="binding site" evidence="7">
    <location>
        <position position="135"/>
    </location>
    <ligand>
        <name>glyoxylate</name>
        <dbReference type="ChEBI" id="CHEBI:36655"/>
    </ligand>
</feature>
<reference evidence="9 10" key="1">
    <citation type="journal article" date="2008" name="J. Bacteriol.">
        <title>Insights into plant cell wall degradation from the genome sequence of the soil bacterium Cellvibrio japonicus.</title>
        <authorList>
            <person name="Deboy R.T."/>
            <person name="Mongodin E.F."/>
            <person name="Fouts D.E."/>
            <person name="Tailford L.E."/>
            <person name="Khouri H."/>
            <person name="Emerson J.B."/>
            <person name="Mohamoud Y."/>
            <person name="Watkins K."/>
            <person name="Henrissat B."/>
            <person name="Gilbert H.J."/>
            <person name="Nelson K.E."/>
        </authorList>
    </citation>
    <scope>NUCLEOTIDE SEQUENCE [LARGE SCALE GENOMIC DNA]</scope>
    <source>
        <strain evidence="9 10">Ueda107</strain>
    </source>
</reference>
<dbReference type="CDD" id="cd02809">
    <property type="entry name" value="alpha_hydroxyacid_oxid_FMN"/>
    <property type="match status" value="1"/>
</dbReference>
<feature type="binding site" evidence="7">
    <location>
        <begin position="338"/>
        <end position="339"/>
    </location>
    <ligand>
        <name>FMN</name>
        <dbReference type="ChEBI" id="CHEBI:58210"/>
    </ligand>
</feature>
<dbReference type="Pfam" id="PF01070">
    <property type="entry name" value="FMN_dh"/>
    <property type="match status" value="1"/>
</dbReference>
<dbReference type="Proteomes" id="UP000001036">
    <property type="component" value="Chromosome"/>
</dbReference>
<evidence type="ECO:0000256" key="5">
    <source>
        <dbReference type="ARBA" id="ARBA00024042"/>
    </source>
</evidence>
<dbReference type="GO" id="GO:0004459">
    <property type="term" value="F:L-lactate dehydrogenase (NAD+) activity"/>
    <property type="evidence" value="ECO:0007669"/>
    <property type="project" value="TreeGrafter"/>
</dbReference>
<evidence type="ECO:0000259" key="8">
    <source>
        <dbReference type="PROSITE" id="PS51349"/>
    </source>
</evidence>
<gene>
    <name evidence="9" type="primary">lldD</name>
    <name evidence="9" type="ordered locus">CJA_1131</name>
</gene>
<dbReference type="KEGG" id="cja:CJA_1131"/>
<feature type="binding site" evidence="7">
    <location>
        <begin position="83"/>
        <end position="85"/>
    </location>
    <ligand>
        <name>FMN</name>
        <dbReference type="ChEBI" id="CHEBI:58210"/>
    </ligand>
</feature>
<keyword evidence="4 9" id="KW-0560">Oxidoreductase</keyword>
<sequence length="386" mass="42621">MQFEASMILASIEDYRTLARKRLPHFLFEYIDGGAFSETTLRNNQRDLQHIALRQRVLRDVSNITTTTRLFGQEFKLPLGLSPVGIAGLNARRGEVQAAQAAEAAGVPFCLSTVSACSIDEVRAGVNHPVWFQLYMIRDRGFLHEMLNRAKAAGTSTLLFTVDMPVPATRYRDMRSGLSSGHLWQRKLTRVGQVLRRPRWAWDVGLMGRPHSLGNIAPILGEQAGIDEFWAWLGNNFDPRVTWADIDRIRSEWDGHFVIKGILDAEDARQAKSIGCDGLIVSNHGGRQLDGALSSIKALPAIADAVGNDLSLILDSGIRSGLDIVRALALGARMVMIGRPWVYALAARQKKGVEEILDIFARELRVAMALSGCTRLEDITPAILAS</sequence>
<feature type="binding site" evidence="7">
    <location>
        <position position="161"/>
    </location>
    <ligand>
        <name>FMN</name>
        <dbReference type="ChEBI" id="CHEBI:58210"/>
    </ligand>
</feature>